<dbReference type="OrthoDB" id="574461at2"/>
<accession>A0A0E2Z145</accession>
<dbReference type="Proteomes" id="UP000028839">
    <property type="component" value="Unassembled WGS sequence"/>
</dbReference>
<dbReference type="HOGENOM" id="CLU_125353_0_0_6"/>
<evidence type="ECO:0000313" key="2">
    <source>
        <dbReference type="EMBL" id="KFI18966.1"/>
    </source>
</evidence>
<dbReference type="InterPro" id="IPR002716">
    <property type="entry name" value="PIN_dom"/>
</dbReference>
<evidence type="ECO:0000313" key="3">
    <source>
        <dbReference type="Proteomes" id="UP000028839"/>
    </source>
</evidence>
<comment type="caution">
    <text evidence="2">The sequence shown here is derived from an EMBL/GenBank/DDBJ whole genome shotgun (WGS) entry which is preliminary data.</text>
</comment>
<dbReference type="EMBL" id="JPGN01000070">
    <property type="protein sequence ID" value="KFI18966.1"/>
    <property type="molecule type" value="Genomic_DNA"/>
</dbReference>
<name>A0A0E2Z145_9GAMM</name>
<dbReference type="CDD" id="cd09854">
    <property type="entry name" value="PIN_VapC-like"/>
    <property type="match status" value="1"/>
</dbReference>
<proteinExistence type="predicted"/>
<dbReference type="AlphaFoldDB" id="A0A0E2Z145"/>
<dbReference type="Pfam" id="PF01850">
    <property type="entry name" value="PIN"/>
    <property type="match status" value="1"/>
</dbReference>
<dbReference type="Gene3D" id="3.40.50.1010">
    <property type="entry name" value="5'-nuclease"/>
    <property type="match status" value="1"/>
</dbReference>
<dbReference type="InterPro" id="IPR029060">
    <property type="entry name" value="PIN-like_dom_sf"/>
</dbReference>
<organism evidence="2 3">
    <name type="scientific">Nitrosococcus oceani C-27</name>
    <dbReference type="NCBI Taxonomy" id="314279"/>
    <lineage>
        <taxon>Bacteria</taxon>
        <taxon>Pseudomonadati</taxon>
        <taxon>Pseudomonadota</taxon>
        <taxon>Gammaproteobacteria</taxon>
        <taxon>Chromatiales</taxon>
        <taxon>Chromatiaceae</taxon>
        <taxon>Nitrosococcus</taxon>
    </lineage>
</organism>
<sequence>MPGTIEAALQEHSCLLLDSCVWIYHIEDHPIFAPLTTKILEQVASGCNRAVSSELSLLEIKIQPLRQGREDIADEYELLLEAFPNLTLCPIIRPVLHSAGLLRARFGLKTPDALILATGLENGATCAVTNDRNWRRFDGMEVVCLNDYAA</sequence>
<reference evidence="2 3" key="1">
    <citation type="submission" date="2014-07" db="EMBL/GenBank/DDBJ databases">
        <title>Comparative analysis of Nitrosococcus oceani genome inventories of strains from Pacific and Atlantic gyres.</title>
        <authorList>
            <person name="Lim C.K."/>
            <person name="Wang L."/>
            <person name="Sayavedra-Soto L.A."/>
            <person name="Klotz M.G."/>
        </authorList>
    </citation>
    <scope>NUCLEOTIDE SEQUENCE [LARGE SCALE GENOMIC DNA]</scope>
    <source>
        <strain evidence="2 3">C-27</strain>
    </source>
</reference>
<protein>
    <submittedName>
        <fullName evidence="2">Twitching motility protein PilT</fullName>
    </submittedName>
</protein>
<dbReference type="SUPFAM" id="SSF88723">
    <property type="entry name" value="PIN domain-like"/>
    <property type="match status" value="1"/>
</dbReference>
<feature type="domain" description="PIN" evidence="1">
    <location>
        <begin position="16"/>
        <end position="138"/>
    </location>
</feature>
<evidence type="ECO:0000259" key="1">
    <source>
        <dbReference type="Pfam" id="PF01850"/>
    </source>
</evidence>
<gene>
    <name evidence="2" type="ORF">IB75_11755</name>
</gene>